<dbReference type="AlphaFoldDB" id="A0A3S9ABP6"/>
<dbReference type="Proteomes" id="UP000272528">
    <property type="component" value="Chromosome"/>
</dbReference>
<keyword evidence="3" id="KW-0804">Transcription</keyword>
<dbReference type="Gene3D" id="1.10.10.60">
    <property type="entry name" value="Homeodomain-like"/>
    <property type="match status" value="2"/>
</dbReference>
<dbReference type="CDD" id="cd02208">
    <property type="entry name" value="cupin_RmlC-like"/>
    <property type="match status" value="1"/>
</dbReference>
<keyword evidence="6" id="KW-1185">Reference proteome</keyword>
<dbReference type="InterPro" id="IPR018062">
    <property type="entry name" value="HTH_AraC-typ_CS"/>
</dbReference>
<dbReference type="InterPro" id="IPR014710">
    <property type="entry name" value="RmlC-like_jellyroll"/>
</dbReference>
<dbReference type="PROSITE" id="PS01124">
    <property type="entry name" value="HTH_ARAC_FAMILY_2"/>
    <property type="match status" value="1"/>
</dbReference>
<sequence>MVESFQEPIHYQNERLCMKVWQFTDLRTKQPLTSQWHYHKEVEFIVVQEGALDIRTPDNTYILSPGDVVLIGSNQLHLSNKIDDVPLVYIVLHLDLGPYFDEAMMGYYRHFSEMVRPLEDLNYIFGENPRVKEQIGQVIINIHDEMMNKTKGYEIAMSMYVKQLLLTLLRNDGRELLQPFEHVDAAVMQPILDYVETHLSGKIDMEEASRIAGMSYTYFSKFFKKCVGVSFTYYVNRQRIRRAEQLLITKNMIIGDIATEVGIENMTHFYELFKRFTGSTPKHYVRKLRYTKEEVDQL</sequence>
<dbReference type="InterPro" id="IPR037923">
    <property type="entry name" value="HTH-like"/>
</dbReference>
<evidence type="ECO:0000313" key="5">
    <source>
        <dbReference type="EMBL" id="AZN43111.1"/>
    </source>
</evidence>
<dbReference type="SUPFAM" id="SSF51215">
    <property type="entry name" value="Regulatory protein AraC"/>
    <property type="match status" value="1"/>
</dbReference>
<evidence type="ECO:0000256" key="3">
    <source>
        <dbReference type="ARBA" id="ARBA00023163"/>
    </source>
</evidence>
<evidence type="ECO:0000259" key="4">
    <source>
        <dbReference type="PROSITE" id="PS01124"/>
    </source>
</evidence>
<organism evidence="5 6">
    <name type="scientific">Paenibacillus albus</name>
    <dbReference type="NCBI Taxonomy" id="2495582"/>
    <lineage>
        <taxon>Bacteria</taxon>
        <taxon>Bacillati</taxon>
        <taxon>Bacillota</taxon>
        <taxon>Bacilli</taxon>
        <taxon>Bacillales</taxon>
        <taxon>Paenibacillaceae</taxon>
        <taxon>Paenibacillus</taxon>
    </lineage>
</organism>
<keyword evidence="2" id="KW-0238">DNA-binding</keyword>
<evidence type="ECO:0000313" key="6">
    <source>
        <dbReference type="Proteomes" id="UP000272528"/>
    </source>
</evidence>
<proteinExistence type="predicted"/>
<dbReference type="InterPro" id="IPR018060">
    <property type="entry name" value="HTH_AraC"/>
</dbReference>
<dbReference type="GO" id="GO:0043565">
    <property type="term" value="F:sequence-specific DNA binding"/>
    <property type="evidence" value="ECO:0007669"/>
    <property type="project" value="InterPro"/>
</dbReference>
<dbReference type="EMBL" id="CP034437">
    <property type="protein sequence ID" value="AZN43111.1"/>
    <property type="molecule type" value="Genomic_DNA"/>
</dbReference>
<reference evidence="6" key="1">
    <citation type="submission" date="2018-12" db="EMBL/GenBank/DDBJ databases">
        <title>Genome sequence of Peanibacillus sp.</title>
        <authorList>
            <person name="Subramani G."/>
            <person name="Srinivasan S."/>
            <person name="Kim M.K."/>
        </authorList>
    </citation>
    <scope>NUCLEOTIDE SEQUENCE [LARGE SCALE GENOMIC DNA]</scope>
    <source>
        <strain evidence="6">18JY67-1</strain>
    </source>
</reference>
<name>A0A3S9ABP6_9BACL</name>
<keyword evidence="1" id="KW-0805">Transcription regulation</keyword>
<dbReference type="SMART" id="SM00342">
    <property type="entry name" value="HTH_ARAC"/>
    <property type="match status" value="1"/>
</dbReference>
<evidence type="ECO:0000256" key="1">
    <source>
        <dbReference type="ARBA" id="ARBA00023015"/>
    </source>
</evidence>
<dbReference type="SUPFAM" id="SSF46689">
    <property type="entry name" value="Homeodomain-like"/>
    <property type="match status" value="2"/>
</dbReference>
<dbReference type="Gene3D" id="2.60.120.10">
    <property type="entry name" value="Jelly Rolls"/>
    <property type="match status" value="1"/>
</dbReference>
<feature type="domain" description="HTH araC/xylS-type" evidence="4">
    <location>
        <begin position="189"/>
        <end position="287"/>
    </location>
</feature>
<dbReference type="RefSeq" id="WP_126019372.1">
    <property type="nucleotide sequence ID" value="NZ_CP034437.1"/>
</dbReference>
<accession>A0A3S9ABP6</accession>
<dbReference type="PANTHER" id="PTHR43280:SF2">
    <property type="entry name" value="HTH-TYPE TRANSCRIPTIONAL REGULATOR EXSA"/>
    <property type="match status" value="1"/>
</dbReference>
<evidence type="ECO:0000256" key="2">
    <source>
        <dbReference type="ARBA" id="ARBA00023125"/>
    </source>
</evidence>
<dbReference type="PROSITE" id="PS00041">
    <property type="entry name" value="HTH_ARAC_FAMILY_1"/>
    <property type="match status" value="1"/>
</dbReference>
<dbReference type="OrthoDB" id="288481at2"/>
<gene>
    <name evidence="5" type="ORF">EJC50_27975</name>
</gene>
<dbReference type="InterPro" id="IPR009057">
    <property type="entry name" value="Homeodomain-like_sf"/>
</dbReference>
<dbReference type="InterPro" id="IPR013096">
    <property type="entry name" value="Cupin_2"/>
</dbReference>
<dbReference type="Pfam" id="PF12833">
    <property type="entry name" value="HTH_18"/>
    <property type="match status" value="1"/>
</dbReference>
<protein>
    <submittedName>
        <fullName evidence="5">AraC family transcriptional regulator</fullName>
    </submittedName>
</protein>
<dbReference type="GO" id="GO:0003700">
    <property type="term" value="F:DNA-binding transcription factor activity"/>
    <property type="evidence" value="ECO:0007669"/>
    <property type="project" value="InterPro"/>
</dbReference>
<dbReference type="KEGG" id="palb:EJC50_27975"/>
<dbReference type="PANTHER" id="PTHR43280">
    <property type="entry name" value="ARAC-FAMILY TRANSCRIPTIONAL REGULATOR"/>
    <property type="match status" value="1"/>
</dbReference>
<dbReference type="Pfam" id="PF07883">
    <property type="entry name" value="Cupin_2"/>
    <property type="match status" value="1"/>
</dbReference>